<feature type="non-terminal residue" evidence="2">
    <location>
        <position position="1"/>
    </location>
</feature>
<dbReference type="EMBL" id="UINC01082408">
    <property type="protein sequence ID" value="SVC27139.1"/>
    <property type="molecule type" value="Genomic_DNA"/>
</dbReference>
<feature type="compositionally biased region" description="Pro residues" evidence="1">
    <location>
        <begin position="148"/>
        <end position="157"/>
    </location>
</feature>
<evidence type="ECO:0000256" key="1">
    <source>
        <dbReference type="SAM" id="MobiDB-lite"/>
    </source>
</evidence>
<sequence>MPNIKLSLAACDYDHLRDLFTGRVKVEGVDIIPMVFDEPHHIFHRASNFTDFDIHEMSFGRYISLVSQKKNEMTALPVFPSRVARQSAFYVRSGSRIKDTLDLEGKRVGIPEWTQTATIYARGWLAETEGVDLRKIKWFQTGVDNPGRPEPSNPILPPGINVTPVTDKSLSEL</sequence>
<reference evidence="2" key="1">
    <citation type="submission" date="2018-05" db="EMBL/GenBank/DDBJ databases">
        <authorList>
            <person name="Lanie J.A."/>
            <person name="Ng W.-L."/>
            <person name="Kazmierczak K.M."/>
            <person name="Andrzejewski T.M."/>
            <person name="Davidsen T.M."/>
            <person name="Wayne K.J."/>
            <person name="Tettelin H."/>
            <person name="Glass J.I."/>
            <person name="Rusch D."/>
            <person name="Podicherti R."/>
            <person name="Tsui H.-C.T."/>
            <person name="Winkler M.E."/>
        </authorList>
    </citation>
    <scope>NUCLEOTIDE SEQUENCE</scope>
</reference>
<feature type="non-terminal residue" evidence="2">
    <location>
        <position position="173"/>
    </location>
</feature>
<protein>
    <recommendedName>
        <fullName evidence="3">SsuA/THI5-like domain-containing protein</fullName>
    </recommendedName>
</protein>
<gene>
    <name evidence="2" type="ORF">METZ01_LOCUS279993</name>
</gene>
<accession>A0A382KS63</accession>
<dbReference type="Gene3D" id="3.40.190.10">
    <property type="entry name" value="Periplasmic binding protein-like II"/>
    <property type="match status" value="2"/>
</dbReference>
<name>A0A382KS63_9ZZZZ</name>
<organism evidence="2">
    <name type="scientific">marine metagenome</name>
    <dbReference type="NCBI Taxonomy" id="408172"/>
    <lineage>
        <taxon>unclassified sequences</taxon>
        <taxon>metagenomes</taxon>
        <taxon>ecological metagenomes</taxon>
    </lineage>
</organism>
<evidence type="ECO:0000313" key="2">
    <source>
        <dbReference type="EMBL" id="SVC27139.1"/>
    </source>
</evidence>
<evidence type="ECO:0008006" key="3">
    <source>
        <dbReference type="Google" id="ProtNLM"/>
    </source>
</evidence>
<feature type="compositionally biased region" description="Polar residues" evidence="1">
    <location>
        <begin position="163"/>
        <end position="173"/>
    </location>
</feature>
<feature type="region of interest" description="Disordered" evidence="1">
    <location>
        <begin position="144"/>
        <end position="173"/>
    </location>
</feature>
<dbReference type="SUPFAM" id="SSF53850">
    <property type="entry name" value="Periplasmic binding protein-like II"/>
    <property type="match status" value="1"/>
</dbReference>
<dbReference type="AlphaFoldDB" id="A0A382KS63"/>
<proteinExistence type="predicted"/>